<dbReference type="AlphaFoldDB" id="A0A6H9YPX4"/>
<name>A0A6H9YPX4_9ACTN</name>
<protein>
    <recommendedName>
        <fullName evidence="3">Minor tail protein</fullName>
    </recommendedName>
</protein>
<accession>A0A6H9YPX4</accession>
<dbReference type="OrthoDB" id="3478344at2"/>
<dbReference type="EMBL" id="WBMT01000015">
    <property type="protein sequence ID" value="KAB2344891.1"/>
    <property type="molecule type" value="Genomic_DNA"/>
</dbReference>
<evidence type="ECO:0000313" key="2">
    <source>
        <dbReference type="Proteomes" id="UP000468735"/>
    </source>
</evidence>
<sequence length="312" mass="33669">MADDIAYPMPGQISMTTLAEWEAYFTAAEASGVAWGLDPALNVSARTATMTAGGALLRGIYKPLQAGASVSIPPPATQNRIDRLVLRLNRDASDPADFVKPMIVVGTPGPTPPVPAIQATLGTHGMWDLPIARWTSQSNGSMAGLLDERFWLGNAPILYSSYAKPTPTRRTLGLELDTGRVTRWDGSTWVSLIEDTGDLPLSLKPKQGANDYGWSSAGANVGRLVSGVVSLVINAKFHPHTTQINLPDGVLVATVPAPFRTRRSYQHFAAMTNTRIHARVEVTTSGEVWMQYTSPNDLGDNTILRLTMTYIP</sequence>
<comment type="caution">
    <text evidence="1">The sequence shown here is derived from an EMBL/GenBank/DDBJ whole genome shotgun (WGS) entry which is preliminary data.</text>
</comment>
<gene>
    <name evidence="1" type="ORF">F8566_30340</name>
</gene>
<reference evidence="1 2" key="1">
    <citation type="submission" date="2019-09" db="EMBL/GenBank/DDBJ databases">
        <title>Actinomadura physcomitrii sp. nov., a novel actinomycete isolated from moss [Physcomitrium sphaericum (Ludw) Fuernr].</title>
        <authorList>
            <person name="Zhuang X."/>
            <person name="Liu C."/>
        </authorList>
    </citation>
    <scope>NUCLEOTIDE SEQUENCE [LARGE SCALE GENOMIC DNA]</scope>
    <source>
        <strain evidence="1 2">HMC1</strain>
    </source>
</reference>
<organism evidence="1 2">
    <name type="scientific">Actinomadura rudentiformis</name>
    <dbReference type="NCBI Taxonomy" id="359158"/>
    <lineage>
        <taxon>Bacteria</taxon>
        <taxon>Bacillati</taxon>
        <taxon>Actinomycetota</taxon>
        <taxon>Actinomycetes</taxon>
        <taxon>Streptosporangiales</taxon>
        <taxon>Thermomonosporaceae</taxon>
        <taxon>Actinomadura</taxon>
    </lineage>
</organism>
<dbReference type="RefSeq" id="WP_151565259.1">
    <property type="nucleotide sequence ID" value="NZ_WBMT01000015.1"/>
</dbReference>
<proteinExistence type="predicted"/>
<evidence type="ECO:0008006" key="3">
    <source>
        <dbReference type="Google" id="ProtNLM"/>
    </source>
</evidence>
<evidence type="ECO:0000313" key="1">
    <source>
        <dbReference type="EMBL" id="KAB2344891.1"/>
    </source>
</evidence>
<keyword evidence="2" id="KW-1185">Reference proteome</keyword>
<dbReference type="Proteomes" id="UP000468735">
    <property type="component" value="Unassembled WGS sequence"/>
</dbReference>